<protein>
    <submittedName>
        <fullName evidence="3">Ergothioneine biosynthesis protein EgtC</fullName>
    </submittedName>
</protein>
<sequence>MCRLLGYLGSPIQLDRLLYEPEHSLVVQSYEPREMTSGVVNADGFGIGWYHPRRQTDPFTYKHILPIWNDINLPQLSRYIESGSLLGYVRSATPGQALDLSNCQPFGDRDCLFVHNGFIKNFRHTLYKPIRDRLCEEIYLKIHGTTDSEHIFALFLEELLETDDDLEKALYETVTTLAKLARPDNISLSANLIVSNGREMVASRFATTTTAPSLYWLRDDRRFPDAVMIASEPLFAGHWNRCPENSLIRVTADLDLHVYPLQC</sequence>
<dbReference type="InterPro" id="IPR052373">
    <property type="entry name" value="Gamma-glu_amide_hydrolase"/>
</dbReference>
<dbReference type="PROSITE" id="PS51278">
    <property type="entry name" value="GATASE_TYPE_2"/>
    <property type="match status" value="1"/>
</dbReference>
<dbReference type="InterPro" id="IPR029055">
    <property type="entry name" value="Ntn_hydrolases_N"/>
</dbReference>
<dbReference type="NCBIfam" id="TIGR03442">
    <property type="entry name" value="ergothioneine biosynthesis protein EgtC"/>
    <property type="match status" value="1"/>
</dbReference>
<proteinExistence type="predicted"/>
<dbReference type="PANTHER" id="PTHR43187">
    <property type="entry name" value="GLUTAMINE AMIDOTRANSFERASE DUG3-RELATED"/>
    <property type="match status" value="1"/>
</dbReference>
<accession>A0A6H1TTP2</accession>
<dbReference type="InterPro" id="IPR017808">
    <property type="entry name" value="EgtC"/>
</dbReference>
<dbReference type="SUPFAM" id="SSF56235">
    <property type="entry name" value="N-terminal nucleophile aminohydrolases (Ntn hydrolases)"/>
    <property type="match status" value="1"/>
</dbReference>
<dbReference type="Gene3D" id="3.60.20.10">
    <property type="entry name" value="Glutamine Phosphoribosylpyrophosphate, subunit 1, domain 1"/>
    <property type="match status" value="1"/>
</dbReference>
<gene>
    <name evidence="3" type="primary">egtC</name>
    <name evidence="3" type="ORF">HCG48_02450</name>
</gene>
<dbReference type="RefSeq" id="WP_168567743.1">
    <property type="nucleotide sequence ID" value="NZ_CP051167.1"/>
</dbReference>
<dbReference type="InterPro" id="IPR026869">
    <property type="entry name" value="EgtC-like"/>
</dbReference>
<dbReference type="EMBL" id="CP051167">
    <property type="protein sequence ID" value="QIZ69586.1"/>
    <property type="molecule type" value="Genomic_DNA"/>
</dbReference>
<dbReference type="PANTHER" id="PTHR43187:SF1">
    <property type="entry name" value="GLUTAMINE AMIDOTRANSFERASE DUG3-RELATED"/>
    <property type="match status" value="1"/>
</dbReference>
<evidence type="ECO:0000259" key="2">
    <source>
        <dbReference type="PROSITE" id="PS51278"/>
    </source>
</evidence>
<keyword evidence="4" id="KW-1185">Reference proteome</keyword>
<dbReference type="Pfam" id="PF13230">
    <property type="entry name" value="GATase_4"/>
    <property type="match status" value="1"/>
</dbReference>
<keyword evidence="1" id="KW-0315">Glutamine amidotransferase</keyword>
<dbReference type="KEGG" id="oxy:HCG48_02450"/>
<feature type="domain" description="Glutamine amidotransferase type-2" evidence="2">
    <location>
        <begin position="2"/>
        <end position="263"/>
    </location>
</feature>
<dbReference type="GO" id="GO:0052699">
    <property type="term" value="P:ergothioneine biosynthetic process"/>
    <property type="evidence" value="ECO:0007669"/>
    <property type="project" value="InterPro"/>
</dbReference>
<evidence type="ECO:0000313" key="3">
    <source>
        <dbReference type="EMBL" id="QIZ69586.1"/>
    </source>
</evidence>
<dbReference type="CDD" id="cd01908">
    <property type="entry name" value="YafJ"/>
    <property type="match status" value="1"/>
</dbReference>
<name>A0A6H1TTP2_9CYAN</name>
<reference evidence="3 4" key="1">
    <citation type="submission" date="2020-04" db="EMBL/GenBank/DDBJ databases">
        <authorList>
            <person name="Basu S."/>
            <person name="Maruthanayagam V."/>
            <person name="Chakraborty S."/>
            <person name="Pramanik A."/>
            <person name="Mukherjee J."/>
            <person name="Brink B."/>
        </authorList>
    </citation>
    <scope>NUCLEOTIDE SEQUENCE [LARGE SCALE GENOMIC DNA]</scope>
    <source>
        <strain evidence="3 4">AP17</strain>
    </source>
</reference>
<evidence type="ECO:0000256" key="1">
    <source>
        <dbReference type="ARBA" id="ARBA00022962"/>
    </source>
</evidence>
<organism evidence="3 4">
    <name type="scientific">Oxynema aestuarii AP17</name>
    <dbReference type="NCBI Taxonomy" id="2064643"/>
    <lineage>
        <taxon>Bacteria</taxon>
        <taxon>Bacillati</taxon>
        <taxon>Cyanobacteriota</taxon>
        <taxon>Cyanophyceae</taxon>
        <taxon>Oscillatoriophycideae</taxon>
        <taxon>Oscillatoriales</taxon>
        <taxon>Oscillatoriaceae</taxon>
        <taxon>Oxynema</taxon>
        <taxon>Oxynema aestuarii</taxon>
    </lineage>
</organism>
<dbReference type="AlphaFoldDB" id="A0A6H1TTP2"/>
<dbReference type="InterPro" id="IPR017932">
    <property type="entry name" value="GATase_2_dom"/>
</dbReference>
<dbReference type="Proteomes" id="UP000500857">
    <property type="component" value="Chromosome"/>
</dbReference>
<evidence type="ECO:0000313" key="4">
    <source>
        <dbReference type="Proteomes" id="UP000500857"/>
    </source>
</evidence>